<dbReference type="AlphaFoldDB" id="A0A834SR75"/>
<reference evidence="2" key="1">
    <citation type="submission" date="2020-09" db="EMBL/GenBank/DDBJ databases">
        <title>Genome-Enabled Discovery of Anthraquinone Biosynthesis in Senna tora.</title>
        <authorList>
            <person name="Kang S.-H."/>
            <person name="Pandey R.P."/>
            <person name="Lee C.-M."/>
            <person name="Sim J.-S."/>
            <person name="Jeong J.-T."/>
            <person name="Choi B.-S."/>
            <person name="Jung M."/>
            <person name="Ginzburg D."/>
            <person name="Zhao K."/>
            <person name="Won S.Y."/>
            <person name="Oh T.-J."/>
            <person name="Yu Y."/>
            <person name="Kim N.-H."/>
            <person name="Lee O.R."/>
            <person name="Lee T.-H."/>
            <person name="Bashyal P."/>
            <person name="Kim T.-S."/>
            <person name="Lee W.-H."/>
            <person name="Kawkins C."/>
            <person name="Kim C.-K."/>
            <person name="Kim J.S."/>
            <person name="Ahn B.O."/>
            <person name="Rhee S.Y."/>
            <person name="Sohng J.K."/>
        </authorList>
    </citation>
    <scope>NUCLEOTIDE SEQUENCE</scope>
    <source>
        <tissue evidence="2">Leaf</tissue>
    </source>
</reference>
<comment type="caution">
    <text evidence="2">The sequence shown here is derived from an EMBL/GenBank/DDBJ whole genome shotgun (WGS) entry which is preliminary data.</text>
</comment>
<evidence type="ECO:0000313" key="3">
    <source>
        <dbReference type="Proteomes" id="UP000634136"/>
    </source>
</evidence>
<evidence type="ECO:0000256" key="1">
    <source>
        <dbReference type="SAM" id="MobiDB-lite"/>
    </source>
</evidence>
<feature type="compositionally biased region" description="Basic and acidic residues" evidence="1">
    <location>
        <begin position="1"/>
        <end position="23"/>
    </location>
</feature>
<feature type="region of interest" description="Disordered" evidence="1">
    <location>
        <begin position="1"/>
        <end position="30"/>
    </location>
</feature>
<gene>
    <name evidence="2" type="ORF">G2W53_040212</name>
</gene>
<name>A0A834SR75_9FABA</name>
<evidence type="ECO:0000313" key="2">
    <source>
        <dbReference type="EMBL" id="KAF7808051.1"/>
    </source>
</evidence>
<proteinExistence type="predicted"/>
<sequence>MDPIKDGMEEGDVAADKEAKGELTFRIPNR</sequence>
<accession>A0A834SR75</accession>
<dbReference type="Proteomes" id="UP000634136">
    <property type="component" value="Unassembled WGS sequence"/>
</dbReference>
<protein>
    <submittedName>
        <fullName evidence="2">Uncharacterized protein</fullName>
    </submittedName>
</protein>
<dbReference type="EMBL" id="JAAIUW010000012">
    <property type="protein sequence ID" value="KAF7808051.1"/>
    <property type="molecule type" value="Genomic_DNA"/>
</dbReference>
<keyword evidence="3" id="KW-1185">Reference proteome</keyword>
<organism evidence="2 3">
    <name type="scientific">Senna tora</name>
    <dbReference type="NCBI Taxonomy" id="362788"/>
    <lineage>
        <taxon>Eukaryota</taxon>
        <taxon>Viridiplantae</taxon>
        <taxon>Streptophyta</taxon>
        <taxon>Embryophyta</taxon>
        <taxon>Tracheophyta</taxon>
        <taxon>Spermatophyta</taxon>
        <taxon>Magnoliopsida</taxon>
        <taxon>eudicotyledons</taxon>
        <taxon>Gunneridae</taxon>
        <taxon>Pentapetalae</taxon>
        <taxon>rosids</taxon>
        <taxon>fabids</taxon>
        <taxon>Fabales</taxon>
        <taxon>Fabaceae</taxon>
        <taxon>Caesalpinioideae</taxon>
        <taxon>Cassia clade</taxon>
        <taxon>Senna</taxon>
    </lineage>
</organism>